<comment type="caution">
    <text evidence="1">The sequence shown here is derived from an EMBL/GenBank/DDBJ whole genome shotgun (WGS) entry which is preliminary data.</text>
</comment>
<accession>A0ACC3SDX2</accession>
<sequence length="2473" mass="273935">MTGMKVPGLEKPDDRARRLAKDLSLEEQIFLLAGADFWRTVPNHRRGIPSLKTTDGPNGARGEFFKNGTKAALFPCGVSLAATWNLDLIEEIGRHLGEETKARGADVLLAPTICMHRSPLGGRNFESFSEDPYLTGKFAASYIRGLQSEGVAATIKHYAVNEQETWRMSYDATIHERPLREIYLKPFEIAIRECSPWALMTSYNSVNGKHADMNEHLLKDILRGEWKYDGLVMSDWGATNSVAESIEAGCDLEMPGPAKWRGKRALQAVEAGELSTAAVEKAAGNVLYLIDRIKGIKPSVEPPERSNDSPELRQAIRKAGVEGLTLLKNDRNILPISRHKKIAVIGPNAKRAIAHGGGSASLNPLFTVTPFDGLRAATSGEVSYSQGCDTAKWLPLVDPHCSTPTGEQGLILEYYKGDRFKGDPVDVQHKSGADLFLWDSAPKEVMPTFSFKVKTIVTPKTSGNHTFSFSSVGPGRMFLDGDMLIDNWNWSTEGEAMFSSSEDILETVYLEAGKPVHVLVESTNESRPEYKKAVQGEYHYGGCRIGYEEERQIDLLQEAVDAAKSADVAIVVVGLDAEWESEGYDRKTMDLPKNGSQDLLIRSVLAANPNTVVVNQSGTPVTMPWADDVPAILQAWYQGQEAGNALADVVFGACSPSGKLPTTFPRRLEDNPAFHNWPGEDDKVMYGEGIYIGYRHYETGVATPLFPFGHGLSYTAFEYGSPKINNKILSEAEKIDITIPITNTGAIAAGEIVQGYVKDVKSRIPRPEKELQAFAKVFLEPGETKKVTLTLNKYSVGYYDTTLNAWIAEEGDFEVLIGASSVDIRSGTPSHQAQPSPHGGANGLPPPQGSFVPFQQPGQNLPHLAGLNQSSPRNPPQPGPPQQPGQGFLHGMPHPGQAPQSIDRRDNPEAREREAREVHIKEEQDAIRRDQQRERDIRERQHLEQVPMHQSQAGPPHLHQPVAVGPRSSVHGPNGLLGNQGAISGPPPHAQLGAPVGPASIFGGGAVQGPGQPQQPGQALLVPFAQGGSSATGSQGQQPILNDALSYLDQVKVQFVEHPDVYNRFLDIMKDFKSGAIDTPGVIDRVSNLFAGNPELIQGFNTFLPPGYRIECGTGDDPNAIRVTTPMGTTVQSMPAQRALSNPRTAGGQDGMSRDGVFYQGANGGTYTPQPGQHHVLLSPGGRPVGPAGFGGQFAPGQGMPSVEAAREQQALVHQQEQRGVSQLQNAVSAAASGGLPRQALMSPQGSGTPLPGQQMEAIGPDGQPMGAGMEKRPPVEFNHAISYVNKIKNRFSSQPDIYKQFLEILQTYQRESKPIQDVYGQVTRLFHTAPDLLEDFKQFLPESAAHAKAAAAARQQAEDAVMLSNVRGEPFYTPGGGVQPHQTPRAEHRLPPVGNFAPTPTVNKDNKRKRGDRQGTVQSQIGMMPESSVGAKAAPFGQMAPVNKRTKQTHGARQPGGPDQPPVSPTLVPALPEPLPPTTTSMATSEELSFFDRAKKVIGNKNTMNEFLKLCNLFSQDLIDRTTLVTRARSFIGGNPDLYKWFQEWVGYDEKDILIENRAKIPSGRISLSNCRGLGPSYRLLPKRRAGSPFAKIPTEWDKEKEMEQRRAGLASTPSSSPSPPVPAQVVSSPRSAPVGKPAGSASSSSPPVPSVPLVAAGPPQASPASGRSRKRKAPACDQWDADHLAFRCGCVKRPIYHENKTMFDYAEKKQRKTRHDILMLDHKQERMKPCSGRDELCNEVLNDDWASHPTWASEDSGFIAHRKNVHEEGLHKIEEERHDYDFNIEACGRTIQLLEPIALQLRRMSDKDAQAMELPPGLGGQSETIHKRVIMKLYSREKGNQVVKELYARPYAVIPVLLNRLKQKHEEWKTAQREWEKVWRDQTQKMFWKSLDHQAVNAKQHDKKQFQTKTLVNEIQTRYEEQKRQAKAGNGVITTPQLKFNLDDVDVIMDATHLVLAFADQMNATTDYPRLIGFIRDFVPQFFGIDAEWFHNQIKNKFGDSPPNEYADDSASAFDEPASKPRKTNGRNLLRGVLERGRKTSRKDLEGSGTPASRATSPDNASHAEDDMSEGVTGTDDVKSDSALEIWAEHPLGGNVFKEKDVILNEPYHRDLYNLYGNQNIYCFMRMFIILYERLRNLKQAEPDVHYIIKKAMQAKPAIELGIVDKLPVDFFGDISPQADYYRQVLTMFEEFIKGEMDMSHIEETLRRYYLQCGWQLYSAEKLLTALVRFATAVIGNDGKDKSWDIMMLFRKDRAKEETTYQDELNYRKQVEKYAKEGDIYKIAYDQTSAEVTIKVFKKDEPTFDTSRLLAEDVWRVYVTNYTSMQPTIGVSELASRLPILKKNLRPYTVNGADTPTTTADELSGRRYDLVSAKENLEFRISVNELRLQFVRGNDEFWYQDEPVRSLGKEGAEEAEKVLGIRTEKTREDCVMNNEAMRGLSREKVEGKNAAWRDLVEKGIKESVEGEKMEE</sequence>
<dbReference type="Proteomes" id="UP001320706">
    <property type="component" value="Unassembled WGS sequence"/>
</dbReference>
<protein>
    <submittedName>
        <fullName evidence="1">Transcriptional regulatory protein sin3</fullName>
    </submittedName>
</protein>
<proteinExistence type="predicted"/>
<organism evidence="1 2">
    <name type="scientific">Zalaria obscura</name>
    <dbReference type="NCBI Taxonomy" id="2024903"/>
    <lineage>
        <taxon>Eukaryota</taxon>
        <taxon>Fungi</taxon>
        <taxon>Dikarya</taxon>
        <taxon>Ascomycota</taxon>
        <taxon>Pezizomycotina</taxon>
        <taxon>Dothideomycetes</taxon>
        <taxon>Dothideomycetidae</taxon>
        <taxon>Dothideales</taxon>
        <taxon>Zalariaceae</taxon>
        <taxon>Zalaria</taxon>
    </lineage>
</organism>
<evidence type="ECO:0000313" key="1">
    <source>
        <dbReference type="EMBL" id="KAK8208938.1"/>
    </source>
</evidence>
<name>A0ACC3SDX2_9PEZI</name>
<gene>
    <name evidence="1" type="primary">SIN3</name>
    <name evidence="1" type="ORF">M8818_003901</name>
</gene>
<reference evidence="1" key="1">
    <citation type="submission" date="2024-02" db="EMBL/GenBank/DDBJ databases">
        <title>Metagenome Assembled Genome of Zalaria obscura JY119.</title>
        <authorList>
            <person name="Vighnesh L."/>
            <person name="Jagadeeshwari U."/>
            <person name="Venkata Ramana C."/>
            <person name="Sasikala C."/>
        </authorList>
    </citation>
    <scope>NUCLEOTIDE SEQUENCE</scope>
    <source>
        <strain evidence="1">JY119</strain>
    </source>
</reference>
<evidence type="ECO:0000313" key="2">
    <source>
        <dbReference type="Proteomes" id="UP001320706"/>
    </source>
</evidence>
<dbReference type="EMBL" id="JAMKPW020000018">
    <property type="protein sequence ID" value="KAK8208938.1"/>
    <property type="molecule type" value="Genomic_DNA"/>
</dbReference>
<keyword evidence="2" id="KW-1185">Reference proteome</keyword>